<evidence type="ECO:0000313" key="1">
    <source>
        <dbReference type="EMBL" id="MPN04844.1"/>
    </source>
</evidence>
<gene>
    <name evidence="1" type="ORF">SDC9_152092</name>
</gene>
<comment type="caution">
    <text evidence="1">The sequence shown here is derived from an EMBL/GenBank/DDBJ whole genome shotgun (WGS) entry which is preliminary data.</text>
</comment>
<reference evidence="1" key="1">
    <citation type="submission" date="2019-08" db="EMBL/GenBank/DDBJ databases">
        <authorList>
            <person name="Kucharzyk K."/>
            <person name="Murdoch R.W."/>
            <person name="Higgins S."/>
            <person name="Loffler F."/>
        </authorList>
    </citation>
    <scope>NUCLEOTIDE SEQUENCE</scope>
</reference>
<proteinExistence type="predicted"/>
<protein>
    <submittedName>
        <fullName evidence="1">Uncharacterized protein</fullName>
    </submittedName>
</protein>
<dbReference type="EMBL" id="VSSQ01050764">
    <property type="protein sequence ID" value="MPN04844.1"/>
    <property type="molecule type" value="Genomic_DNA"/>
</dbReference>
<dbReference type="AlphaFoldDB" id="A0A645EWL0"/>
<name>A0A645EWL0_9ZZZZ</name>
<accession>A0A645EWL0</accession>
<organism evidence="1">
    <name type="scientific">bioreactor metagenome</name>
    <dbReference type="NCBI Taxonomy" id="1076179"/>
    <lineage>
        <taxon>unclassified sequences</taxon>
        <taxon>metagenomes</taxon>
        <taxon>ecological metagenomes</taxon>
    </lineage>
</organism>
<sequence length="79" mass="8778">MQAGIVVLVFRGYFMERTPGTQIRPPEVGANNVHVVRLFHYPIIDGDVGAKRKCLVDELFLPGSVKKLPPLVELIHDIG</sequence>